<keyword evidence="2" id="KW-1185">Reference proteome</keyword>
<protein>
    <submittedName>
        <fullName evidence="1">Uncharacterized protein</fullName>
    </submittedName>
</protein>
<evidence type="ECO:0000313" key="2">
    <source>
        <dbReference type="Proteomes" id="UP000068167"/>
    </source>
</evidence>
<dbReference type="EMBL" id="CP011339">
    <property type="protein sequence ID" value="AKV70124.1"/>
    <property type="molecule type" value="Genomic_DNA"/>
</dbReference>
<evidence type="ECO:0000313" key="1">
    <source>
        <dbReference type="EMBL" id="AKV70124.1"/>
    </source>
</evidence>
<reference evidence="1 2" key="1">
    <citation type="journal article" date="2016" name="Stand. Genomic Sci.">
        <title>Complete genome sequence and genomic characterization of Microcystis panniformis FACHB 1757 by third-generation sequencing.</title>
        <authorList>
            <person name="Zhang J.Y."/>
            <person name="Guan R."/>
            <person name="Zhang H.J."/>
            <person name="Li H."/>
            <person name="Xiao P."/>
            <person name="Yu G.L."/>
            <person name="Du L."/>
            <person name="Cao D.M."/>
            <person name="Zhu B.C."/>
            <person name="Li R.H."/>
            <person name="Lu Z.H."/>
        </authorList>
    </citation>
    <scope>NUCLEOTIDE SEQUENCE [LARGE SCALE GENOMIC DNA]</scope>
    <source>
        <strain evidence="1 2">FACHB-1757</strain>
    </source>
</reference>
<sequence>MPKLSEIGLILTLWLRFLPVQSKLTSPQYRDINRVFAD</sequence>
<organism evidence="1 2">
    <name type="scientific">Microcystis panniformis FACHB-1757</name>
    <dbReference type="NCBI Taxonomy" id="1638788"/>
    <lineage>
        <taxon>Bacteria</taxon>
        <taxon>Bacillati</taxon>
        <taxon>Cyanobacteriota</taxon>
        <taxon>Cyanophyceae</taxon>
        <taxon>Oscillatoriophycideae</taxon>
        <taxon>Chroococcales</taxon>
        <taxon>Microcystaceae</taxon>
        <taxon>Microcystis</taxon>
    </lineage>
</organism>
<dbReference type="Proteomes" id="UP000068167">
    <property type="component" value="Chromosome"/>
</dbReference>
<name>A0A0K1S7N3_9CHRO</name>
<dbReference type="KEGG" id="mpk:VL20_5279"/>
<gene>
    <name evidence="1" type="ORF">VL20_5279</name>
</gene>
<accession>A0A0K1S7N3</accession>
<dbReference type="AlphaFoldDB" id="A0A0K1S7N3"/>
<proteinExistence type="predicted"/>
<dbReference type="PATRIC" id="fig|1638788.3.peg.5324"/>